<name>A0A9P7BVU2_RHIOR</name>
<dbReference type="GO" id="GO:0004672">
    <property type="term" value="F:protein kinase activity"/>
    <property type="evidence" value="ECO:0007669"/>
    <property type="project" value="InterPro"/>
</dbReference>
<dbReference type="PANTHER" id="PTHR48014">
    <property type="entry name" value="SERINE/THREONINE-PROTEIN KINASE FRAY2"/>
    <property type="match status" value="1"/>
</dbReference>
<feature type="coiled-coil region" evidence="3">
    <location>
        <begin position="715"/>
        <end position="749"/>
    </location>
</feature>
<evidence type="ECO:0000256" key="3">
    <source>
        <dbReference type="SAM" id="Coils"/>
    </source>
</evidence>
<dbReference type="GO" id="GO:0005524">
    <property type="term" value="F:ATP binding"/>
    <property type="evidence" value="ECO:0007669"/>
    <property type="project" value="UniProtKB-UniRule"/>
</dbReference>
<feature type="region of interest" description="Disordered" evidence="4">
    <location>
        <begin position="558"/>
        <end position="601"/>
    </location>
</feature>
<dbReference type="PROSITE" id="PS00107">
    <property type="entry name" value="PROTEIN_KINASE_ATP"/>
    <property type="match status" value="1"/>
</dbReference>
<dbReference type="Gene3D" id="3.30.200.20">
    <property type="entry name" value="Phosphorylase Kinase, domain 1"/>
    <property type="match status" value="1"/>
</dbReference>
<dbReference type="PROSITE" id="PS50011">
    <property type="entry name" value="PROTEIN_KINASE_DOM"/>
    <property type="match status" value="1"/>
</dbReference>
<dbReference type="PANTHER" id="PTHR48014:SF21">
    <property type="entry name" value="SERINE_THREONINE-PROTEIN KINASE FRAY2"/>
    <property type="match status" value="1"/>
</dbReference>
<feature type="region of interest" description="Disordered" evidence="4">
    <location>
        <begin position="613"/>
        <end position="636"/>
    </location>
</feature>
<dbReference type="Pfam" id="PF00069">
    <property type="entry name" value="Pkinase"/>
    <property type="match status" value="1"/>
</dbReference>
<keyword evidence="3" id="KW-0175">Coiled coil</keyword>
<evidence type="ECO:0000313" key="7">
    <source>
        <dbReference type="Proteomes" id="UP000716291"/>
    </source>
</evidence>
<feature type="compositionally biased region" description="Basic and acidic residues" evidence="4">
    <location>
        <begin position="572"/>
        <end position="581"/>
    </location>
</feature>
<dbReference type="InterPro" id="IPR000719">
    <property type="entry name" value="Prot_kinase_dom"/>
</dbReference>
<evidence type="ECO:0000313" key="6">
    <source>
        <dbReference type="EMBL" id="KAG1312655.1"/>
    </source>
</evidence>
<comment type="caution">
    <text evidence="6">The sequence shown here is derived from an EMBL/GenBank/DDBJ whole genome shotgun (WGS) entry which is preliminary data.</text>
</comment>
<feature type="domain" description="Protein kinase" evidence="5">
    <location>
        <begin position="59"/>
        <end position="318"/>
    </location>
</feature>
<dbReference type="InterPro" id="IPR011009">
    <property type="entry name" value="Kinase-like_dom_sf"/>
</dbReference>
<dbReference type="InterPro" id="IPR047173">
    <property type="entry name" value="STRAD_A/B-like"/>
</dbReference>
<feature type="compositionally biased region" description="Low complexity" evidence="4">
    <location>
        <begin position="623"/>
        <end position="636"/>
    </location>
</feature>
<dbReference type="AlphaFoldDB" id="A0A9P7BVU2"/>
<organism evidence="6 7">
    <name type="scientific">Rhizopus oryzae</name>
    <name type="common">Mucormycosis agent</name>
    <name type="synonym">Rhizopus arrhizus var. delemar</name>
    <dbReference type="NCBI Taxonomy" id="64495"/>
    <lineage>
        <taxon>Eukaryota</taxon>
        <taxon>Fungi</taxon>
        <taxon>Fungi incertae sedis</taxon>
        <taxon>Mucoromycota</taxon>
        <taxon>Mucoromycotina</taxon>
        <taxon>Mucoromycetes</taxon>
        <taxon>Mucorales</taxon>
        <taxon>Mucorineae</taxon>
        <taxon>Rhizopodaceae</taxon>
        <taxon>Rhizopus</taxon>
    </lineage>
</organism>
<protein>
    <recommendedName>
        <fullName evidence="5">Protein kinase domain-containing protein</fullName>
    </recommendedName>
</protein>
<gene>
    <name evidence="6" type="ORF">G6F64_002859</name>
</gene>
<sequence>MPSGENLVTSDSPVQKRAKPAIHIDIAPTNLLTPIDTERIPSASPLSSETNWANRYEDFIIGNPIGYGSSAVVYEAIYKPLNKKLAIKAIDLDKFERNQIDELRRETALMALCKHPNVLKVYGSFVNGSKLFIVTPYLAAGSCLDIMKTGFSEGLDEISIATILKQALEALVYLHKNGHIHRDVKAGNLLMDDQGRVLLADFGVSSSLTENNEVRKTFVGTPCWMAPEVMEQAGYDYKADIWSFGITALELATGHAPLARHPPMKVLMMTLANDPPTLDRQNCKQKFSRTFKDMIDLCLQKDRHKRPTAEKLLTHPFFKQAKRHDHLVKALLAHVPPLDQRPHKKVPQKQIILASAEKPWNFDTQDEPEAIRPIERSKPVVHFGENPPIPERPDKQPILSGEAVSRKSRWMTQEHGLPIQTHDLPTASSPSSYSPPNSTPLEAHHLGVGLGIMHHGPLSAASSIPSAGGLPSSEGEFRKGRFSVHQTPTRATASEDWIESRAIVCRAPSQDGERRSRFEIKQNGLMNQQVCESPATGLPLTRENLKDCVLNKVGRFSLEKPESPSDPIALSEGRKKGRFELKVGSSTPSDTGKQEKRENGQSNLCLVDKATHYESPQSTVVPSPSISPSNSISRDSSNRMMDPNMPHMVHVHMEALIKQTEIQKNMLQGLLATLPSLYASHSATRLRTPSEAKKPVSSDEINQRTQLSTDINSTMECLQQLLLASSKEKQKLLRENEALKKEIELLKKTQQTME</sequence>
<keyword evidence="2" id="KW-0067">ATP-binding</keyword>
<comment type="similarity">
    <text evidence="1">Belongs to the protein kinase superfamily. STE Ser/Thr protein kinase family. STE20 subfamily.</text>
</comment>
<dbReference type="Gene3D" id="1.10.510.10">
    <property type="entry name" value="Transferase(Phosphotransferase) domain 1"/>
    <property type="match status" value="1"/>
</dbReference>
<dbReference type="FunFam" id="1.10.510.10:FF:000947">
    <property type="entry name" value="serine/threonine-protein kinase OSR1"/>
    <property type="match status" value="1"/>
</dbReference>
<feature type="region of interest" description="Disordered" evidence="4">
    <location>
        <begin position="418"/>
        <end position="439"/>
    </location>
</feature>
<feature type="binding site" evidence="2">
    <location>
        <position position="88"/>
    </location>
    <ligand>
        <name>ATP</name>
        <dbReference type="ChEBI" id="CHEBI:30616"/>
    </ligand>
</feature>
<dbReference type="InterPro" id="IPR017441">
    <property type="entry name" value="Protein_kinase_ATP_BS"/>
</dbReference>
<proteinExistence type="inferred from homology"/>
<accession>A0A9P7BVU2</accession>
<keyword evidence="7" id="KW-1185">Reference proteome</keyword>
<keyword evidence="2" id="KW-0547">Nucleotide-binding</keyword>
<dbReference type="Proteomes" id="UP000716291">
    <property type="component" value="Unassembled WGS sequence"/>
</dbReference>
<dbReference type="GO" id="GO:0043539">
    <property type="term" value="F:protein serine/threonine kinase activator activity"/>
    <property type="evidence" value="ECO:0007669"/>
    <property type="project" value="InterPro"/>
</dbReference>
<dbReference type="SUPFAM" id="SSF56112">
    <property type="entry name" value="Protein kinase-like (PK-like)"/>
    <property type="match status" value="1"/>
</dbReference>
<evidence type="ECO:0000256" key="1">
    <source>
        <dbReference type="ARBA" id="ARBA00008874"/>
    </source>
</evidence>
<evidence type="ECO:0000259" key="5">
    <source>
        <dbReference type="PROSITE" id="PS50011"/>
    </source>
</evidence>
<reference evidence="6" key="1">
    <citation type="journal article" date="2020" name="Microb. Genom.">
        <title>Genetic diversity of clinical and environmental Mucorales isolates obtained from an investigation of mucormycosis cases among solid organ transplant recipients.</title>
        <authorList>
            <person name="Nguyen M.H."/>
            <person name="Kaul D."/>
            <person name="Muto C."/>
            <person name="Cheng S.J."/>
            <person name="Richter R.A."/>
            <person name="Bruno V.M."/>
            <person name="Liu G."/>
            <person name="Beyhan S."/>
            <person name="Sundermann A.J."/>
            <person name="Mounaud S."/>
            <person name="Pasculle A.W."/>
            <person name="Nierman W.C."/>
            <person name="Driscoll E."/>
            <person name="Cumbie R."/>
            <person name="Clancy C.J."/>
            <person name="Dupont C.L."/>
        </authorList>
    </citation>
    <scope>NUCLEOTIDE SEQUENCE</scope>
    <source>
        <strain evidence="6">GL11</strain>
    </source>
</reference>
<evidence type="ECO:0000256" key="4">
    <source>
        <dbReference type="SAM" id="MobiDB-lite"/>
    </source>
</evidence>
<feature type="compositionally biased region" description="Low complexity" evidence="4">
    <location>
        <begin position="425"/>
        <end position="439"/>
    </location>
</feature>
<dbReference type="SMART" id="SM00220">
    <property type="entry name" value="S_TKc"/>
    <property type="match status" value="1"/>
</dbReference>
<evidence type="ECO:0000256" key="2">
    <source>
        <dbReference type="PROSITE-ProRule" id="PRU10141"/>
    </source>
</evidence>
<dbReference type="EMBL" id="JAANQT010000260">
    <property type="protein sequence ID" value="KAG1312655.1"/>
    <property type="molecule type" value="Genomic_DNA"/>
</dbReference>